<accession>A0ABQ1RR38</accession>
<sequence>MSFGMLSNTVKTLGSRNLSLRSRAHNQAIKFAPFGRRTSFHPAVYGGRYVRTIYRQ</sequence>
<organism evidence="1 2">
    <name type="scientific">Lacimicrobium alkaliphilum</name>
    <dbReference type="NCBI Taxonomy" id="1526571"/>
    <lineage>
        <taxon>Bacteria</taxon>
        <taxon>Pseudomonadati</taxon>
        <taxon>Pseudomonadota</taxon>
        <taxon>Gammaproteobacteria</taxon>
        <taxon>Alteromonadales</taxon>
        <taxon>Alteromonadaceae</taxon>
        <taxon>Lacimicrobium</taxon>
    </lineage>
</organism>
<keyword evidence="2" id="KW-1185">Reference proteome</keyword>
<evidence type="ECO:0008006" key="3">
    <source>
        <dbReference type="Google" id="ProtNLM"/>
    </source>
</evidence>
<comment type="caution">
    <text evidence="1">The sequence shown here is derived from an EMBL/GenBank/DDBJ whole genome shotgun (WGS) entry which is preliminary data.</text>
</comment>
<evidence type="ECO:0000313" key="2">
    <source>
        <dbReference type="Proteomes" id="UP000614272"/>
    </source>
</evidence>
<gene>
    <name evidence="1" type="ORF">GCM10011357_36970</name>
</gene>
<evidence type="ECO:0000313" key="1">
    <source>
        <dbReference type="EMBL" id="GGD78585.1"/>
    </source>
</evidence>
<dbReference type="Proteomes" id="UP000614272">
    <property type="component" value="Unassembled WGS sequence"/>
</dbReference>
<reference evidence="2" key="1">
    <citation type="journal article" date="2019" name="Int. J. Syst. Evol. Microbiol.">
        <title>The Global Catalogue of Microorganisms (GCM) 10K type strain sequencing project: providing services to taxonomists for standard genome sequencing and annotation.</title>
        <authorList>
            <consortium name="The Broad Institute Genomics Platform"/>
            <consortium name="The Broad Institute Genome Sequencing Center for Infectious Disease"/>
            <person name="Wu L."/>
            <person name="Ma J."/>
        </authorList>
    </citation>
    <scope>NUCLEOTIDE SEQUENCE [LARGE SCALE GENOMIC DNA]</scope>
    <source>
        <strain evidence="2">CGMCC 1.12923</strain>
    </source>
</reference>
<dbReference type="EMBL" id="BMGJ01000022">
    <property type="protein sequence ID" value="GGD78585.1"/>
    <property type="molecule type" value="Genomic_DNA"/>
</dbReference>
<proteinExistence type="predicted"/>
<name>A0ABQ1RR38_9ALTE</name>
<protein>
    <recommendedName>
        <fullName evidence="3">DUF4236 domain-containing protein</fullName>
    </recommendedName>
</protein>